<sequence length="125" mass="14268">MLATAFCNKELYVGLDVYVPRSRSMYTETDLAQALGRRVNAQIKTGRIARMVYCQKPPTYPTTRSTTVPDLDVRWTEFGVRANHFYVRNWAFFSAYTTSAADRGRTRFLKLHICIVMTTVCVGGQ</sequence>
<comment type="caution">
    <text evidence="1">The sequence shown here is derived from an EMBL/GenBank/DDBJ whole genome shotgun (WGS) entry which is preliminary data.</text>
</comment>
<dbReference type="AlphaFoldDB" id="A0A448XLU5"/>
<dbReference type="Proteomes" id="UP000784294">
    <property type="component" value="Unassembled WGS sequence"/>
</dbReference>
<keyword evidence="2" id="KW-1185">Reference proteome</keyword>
<proteinExistence type="predicted"/>
<evidence type="ECO:0000313" key="2">
    <source>
        <dbReference type="Proteomes" id="UP000784294"/>
    </source>
</evidence>
<dbReference type="EMBL" id="CAAALY010262510">
    <property type="protein sequence ID" value="VEL39780.1"/>
    <property type="molecule type" value="Genomic_DNA"/>
</dbReference>
<reference evidence="1" key="1">
    <citation type="submission" date="2018-11" db="EMBL/GenBank/DDBJ databases">
        <authorList>
            <consortium name="Pathogen Informatics"/>
        </authorList>
    </citation>
    <scope>NUCLEOTIDE SEQUENCE</scope>
</reference>
<protein>
    <submittedName>
        <fullName evidence="1">Uncharacterized protein</fullName>
    </submittedName>
</protein>
<evidence type="ECO:0000313" key="1">
    <source>
        <dbReference type="EMBL" id="VEL39780.1"/>
    </source>
</evidence>
<organism evidence="1 2">
    <name type="scientific">Protopolystoma xenopodis</name>
    <dbReference type="NCBI Taxonomy" id="117903"/>
    <lineage>
        <taxon>Eukaryota</taxon>
        <taxon>Metazoa</taxon>
        <taxon>Spiralia</taxon>
        <taxon>Lophotrochozoa</taxon>
        <taxon>Platyhelminthes</taxon>
        <taxon>Monogenea</taxon>
        <taxon>Polyopisthocotylea</taxon>
        <taxon>Polystomatidea</taxon>
        <taxon>Polystomatidae</taxon>
        <taxon>Protopolystoma</taxon>
    </lineage>
</organism>
<accession>A0A448XLU5</accession>
<gene>
    <name evidence="1" type="ORF">PXEA_LOCUS33220</name>
</gene>
<name>A0A448XLU5_9PLAT</name>